<proteinExistence type="predicted"/>
<dbReference type="RefSeq" id="WP_074481497.1">
    <property type="nucleotide sequence ID" value="NZ_FNJK01000001.1"/>
</dbReference>
<evidence type="ECO:0000259" key="2">
    <source>
        <dbReference type="Pfam" id="PF09335"/>
    </source>
</evidence>
<organism evidence="3 4">
    <name type="scientific">Streptococcus equinus</name>
    <name type="common">Streptococcus bovis</name>
    <dbReference type="NCBI Taxonomy" id="1335"/>
    <lineage>
        <taxon>Bacteria</taxon>
        <taxon>Bacillati</taxon>
        <taxon>Bacillota</taxon>
        <taxon>Bacilli</taxon>
        <taxon>Lactobacillales</taxon>
        <taxon>Streptococcaceae</taxon>
        <taxon>Streptococcus</taxon>
    </lineage>
</organism>
<feature type="transmembrane region" description="Helical" evidence="1">
    <location>
        <begin position="179"/>
        <end position="197"/>
    </location>
</feature>
<dbReference type="OrthoDB" id="2360723at2"/>
<protein>
    <submittedName>
        <fullName evidence="3">Uncharacterized membrane protein YdjX, TVP38/TMEM64 family, SNARE-associated domain</fullName>
    </submittedName>
</protein>
<keyword evidence="1" id="KW-0472">Membrane</keyword>
<feature type="transmembrane region" description="Helical" evidence="1">
    <location>
        <begin position="209"/>
        <end position="226"/>
    </location>
</feature>
<feature type="domain" description="VTT" evidence="2">
    <location>
        <begin position="84"/>
        <end position="199"/>
    </location>
</feature>
<feature type="transmembrane region" description="Helical" evidence="1">
    <location>
        <begin position="62"/>
        <end position="80"/>
    </location>
</feature>
<name>A0A1H0K0P4_STREI</name>
<keyword evidence="1" id="KW-0812">Transmembrane</keyword>
<feature type="transmembrane region" description="Helical" evidence="1">
    <location>
        <begin position="92"/>
        <end position="114"/>
    </location>
</feature>
<feature type="transmembrane region" description="Helical" evidence="1">
    <location>
        <begin position="12"/>
        <end position="32"/>
    </location>
</feature>
<feature type="transmembrane region" description="Helical" evidence="1">
    <location>
        <begin position="149"/>
        <end position="167"/>
    </location>
</feature>
<dbReference type="Proteomes" id="UP000183816">
    <property type="component" value="Unassembled WGS sequence"/>
</dbReference>
<dbReference type="Pfam" id="PF09335">
    <property type="entry name" value="VTT_dom"/>
    <property type="match status" value="1"/>
</dbReference>
<reference evidence="3 4" key="1">
    <citation type="submission" date="2016-10" db="EMBL/GenBank/DDBJ databases">
        <authorList>
            <person name="de Groot N.N."/>
        </authorList>
    </citation>
    <scope>NUCLEOTIDE SEQUENCE [LARGE SCALE GENOMIC DNA]</scope>
    <source>
        <strain evidence="3 4">Sb04</strain>
    </source>
</reference>
<evidence type="ECO:0000256" key="1">
    <source>
        <dbReference type="SAM" id="Phobius"/>
    </source>
</evidence>
<accession>A0A1H0K0P4</accession>
<gene>
    <name evidence="3" type="ORF">SAMN05216347_101208</name>
</gene>
<keyword evidence="1" id="KW-1133">Transmembrane helix</keyword>
<dbReference type="EMBL" id="FNJK01000001">
    <property type="protein sequence ID" value="SDO49390.1"/>
    <property type="molecule type" value="Genomic_DNA"/>
</dbReference>
<evidence type="ECO:0000313" key="4">
    <source>
        <dbReference type="Proteomes" id="UP000183816"/>
    </source>
</evidence>
<sequence length="232" mass="26431">MKKHKYRYSQLRKFLVILGLLSIASYFIIYVVRHWQLIVTFWQSSSKVALSQFLMQLRTKNLLNATLLLFLTAVTAAIPFMSNAIFAVFNGLIYGPVIGFLMNLSANVLGNFVFVKILEMIDLTDNDIKLKKHFASLKNVIDAVENQELGIMIGYMIPVIPTILINYHVAKIKLPWRRWFFYVTIGVAPSSLLYALGGDAVVAGNIKRIIVLFMVFVSISLLGSYFKRKKKK</sequence>
<dbReference type="InterPro" id="IPR032816">
    <property type="entry name" value="VTT_dom"/>
</dbReference>
<dbReference type="AlphaFoldDB" id="A0A1H0K0P4"/>
<evidence type="ECO:0000313" key="3">
    <source>
        <dbReference type="EMBL" id="SDO49390.1"/>
    </source>
</evidence>